<evidence type="ECO:0000256" key="2">
    <source>
        <dbReference type="SAM" id="SignalP"/>
    </source>
</evidence>
<feature type="region of interest" description="Disordered" evidence="1">
    <location>
        <begin position="42"/>
        <end position="80"/>
    </location>
</feature>
<reference evidence="4" key="1">
    <citation type="journal article" date="2019" name="Int. J. Syst. Evol. Microbiol.">
        <title>The Global Catalogue of Microorganisms (GCM) 10K type strain sequencing project: providing services to taxonomists for standard genome sequencing and annotation.</title>
        <authorList>
            <consortium name="The Broad Institute Genomics Platform"/>
            <consortium name="The Broad Institute Genome Sequencing Center for Infectious Disease"/>
            <person name="Wu L."/>
            <person name="Ma J."/>
        </authorList>
    </citation>
    <scope>NUCLEOTIDE SEQUENCE [LARGE SCALE GENOMIC DNA]</scope>
    <source>
        <strain evidence="4">CCUG 54822</strain>
    </source>
</reference>
<dbReference type="RefSeq" id="WP_382400209.1">
    <property type="nucleotide sequence ID" value="NZ_JBHTNH010000022.1"/>
</dbReference>
<keyword evidence="4" id="KW-1185">Reference proteome</keyword>
<feature type="chain" id="PRO_5046793722" evidence="2">
    <location>
        <begin position="24"/>
        <end position="80"/>
    </location>
</feature>
<dbReference type="EMBL" id="JBHTNH010000022">
    <property type="protein sequence ID" value="MFD1362050.1"/>
    <property type="molecule type" value="Genomic_DNA"/>
</dbReference>
<feature type="signal peptide" evidence="2">
    <location>
        <begin position="1"/>
        <end position="23"/>
    </location>
</feature>
<evidence type="ECO:0000256" key="1">
    <source>
        <dbReference type="SAM" id="MobiDB-lite"/>
    </source>
</evidence>
<evidence type="ECO:0000313" key="3">
    <source>
        <dbReference type="EMBL" id="MFD1362050.1"/>
    </source>
</evidence>
<protein>
    <submittedName>
        <fullName evidence="3">Uncharacterized protein</fullName>
    </submittedName>
</protein>
<keyword evidence="2" id="KW-0732">Signal</keyword>
<proteinExistence type="predicted"/>
<dbReference type="Proteomes" id="UP001597178">
    <property type="component" value="Unassembled WGS sequence"/>
</dbReference>
<comment type="caution">
    <text evidence="3">The sequence shown here is derived from an EMBL/GenBank/DDBJ whole genome shotgun (WGS) entry which is preliminary data.</text>
</comment>
<sequence length="80" mass="8413">MKKMIVLLGVVATVLVGTLTFDAADMAGEQLSIIQNDPVMGDLDHKPVMGEPANDPIMGDLDSDPVMGDLDSDPVMGDLD</sequence>
<accession>A0ABW3ZUH2</accession>
<name>A0ABW3ZUH2_9BACI</name>
<evidence type="ECO:0000313" key="4">
    <source>
        <dbReference type="Proteomes" id="UP001597178"/>
    </source>
</evidence>
<gene>
    <name evidence="3" type="ORF">ACFQ4A_10325</name>
</gene>
<organism evidence="3 4">
    <name type="scientific">Lentibacillus salinarum</name>
    <dbReference type="NCBI Taxonomy" id="446820"/>
    <lineage>
        <taxon>Bacteria</taxon>
        <taxon>Bacillati</taxon>
        <taxon>Bacillota</taxon>
        <taxon>Bacilli</taxon>
        <taxon>Bacillales</taxon>
        <taxon>Bacillaceae</taxon>
        <taxon>Lentibacillus</taxon>
    </lineage>
</organism>